<dbReference type="Pfam" id="PF00328">
    <property type="entry name" value="His_Phos_2"/>
    <property type="match status" value="1"/>
</dbReference>
<dbReference type="SUPFAM" id="SSF53254">
    <property type="entry name" value="Phosphoglycerate mutase-like"/>
    <property type="match status" value="1"/>
</dbReference>
<dbReference type="PANTHER" id="PTHR11567">
    <property type="entry name" value="ACID PHOSPHATASE-RELATED"/>
    <property type="match status" value="1"/>
</dbReference>
<reference evidence="5" key="1">
    <citation type="submission" date="2023-07" db="EMBL/GenBank/DDBJ databases">
        <authorList>
            <consortium name="AG Swart"/>
            <person name="Singh M."/>
            <person name="Singh A."/>
            <person name="Seah K."/>
            <person name="Emmerich C."/>
        </authorList>
    </citation>
    <scope>NUCLEOTIDE SEQUENCE</scope>
    <source>
        <strain evidence="5">DP1</strain>
    </source>
</reference>
<sequence length="450" mass="51480">MKIFVIAFLILGSFGAEQNVFLAQLTSEGARSPNGENLFECGFENGRKEITSMGLRQHYLIGSDLVNTYTQKLDVEKLYSPLQVNVRSTNHNMTLMGAQAQLEALFPPNIRGPLNDSQVALAVPPGDNTIIEEEIIALGNNIMALNFQTVPIHAMDFQKETVLMGEWCPEIYEMNERKVKDAQWMRQIEEKYSNALAKFRTFMGNDNLTIHEIYPNIDTIYACDFNQDKVKGLESVTKELLAFGFEYLEQYWSYELSRKIFVHGFLSDLGRYFQDGRKQFEDTSIDLFEQIKLALYFGTVETTYVISRHLGFQHTQLPQFASQLLIHLAKDTERGYVVSVEYNKNLLKLRGECEEKTSCLYDNFNSFISKISADEDQLSVCTVTKNTMLISERNSDEYSNSLSLELIVTITVLGFISIIISAIIGHKAAQYQIIKRRRTTRRSDSESFME</sequence>
<evidence type="ECO:0000256" key="2">
    <source>
        <dbReference type="ARBA" id="ARBA00022801"/>
    </source>
</evidence>
<organism evidence="5 6">
    <name type="scientific">Euplotes crassus</name>
    <dbReference type="NCBI Taxonomy" id="5936"/>
    <lineage>
        <taxon>Eukaryota</taxon>
        <taxon>Sar</taxon>
        <taxon>Alveolata</taxon>
        <taxon>Ciliophora</taxon>
        <taxon>Intramacronucleata</taxon>
        <taxon>Spirotrichea</taxon>
        <taxon>Hypotrichia</taxon>
        <taxon>Euplotida</taxon>
        <taxon>Euplotidae</taxon>
        <taxon>Moneuplotes</taxon>
    </lineage>
</organism>
<evidence type="ECO:0000313" key="5">
    <source>
        <dbReference type="EMBL" id="CAI2368556.1"/>
    </source>
</evidence>
<evidence type="ECO:0000256" key="3">
    <source>
        <dbReference type="SAM" id="Phobius"/>
    </source>
</evidence>
<keyword evidence="4" id="KW-0732">Signal</keyword>
<feature type="transmembrane region" description="Helical" evidence="3">
    <location>
        <begin position="406"/>
        <end position="429"/>
    </location>
</feature>
<dbReference type="InterPro" id="IPR050645">
    <property type="entry name" value="Histidine_acid_phosphatase"/>
</dbReference>
<evidence type="ECO:0000256" key="4">
    <source>
        <dbReference type="SAM" id="SignalP"/>
    </source>
</evidence>
<keyword evidence="6" id="KW-1185">Reference proteome</keyword>
<proteinExistence type="inferred from homology"/>
<dbReference type="InterPro" id="IPR000560">
    <property type="entry name" value="His_Pase_clade-2"/>
</dbReference>
<comment type="similarity">
    <text evidence="1">Belongs to the histidine acid phosphatase family.</text>
</comment>
<dbReference type="InterPro" id="IPR029033">
    <property type="entry name" value="His_PPase_superfam"/>
</dbReference>
<keyword evidence="3" id="KW-0812">Transmembrane</keyword>
<dbReference type="Gene3D" id="3.40.50.1240">
    <property type="entry name" value="Phosphoglycerate mutase-like"/>
    <property type="match status" value="1"/>
</dbReference>
<evidence type="ECO:0000256" key="1">
    <source>
        <dbReference type="ARBA" id="ARBA00005375"/>
    </source>
</evidence>
<accession>A0AAD1UFT2</accession>
<protein>
    <submittedName>
        <fullName evidence="5">Uncharacterized protein</fullName>
    </submittedName>
</protein>
<gene>
    <name evidence="5" type="ORF">ECRASSUSDP1_LOCUS9850</name>
</gene>
<comment type="caution">
    <text evidence="5">The sequence shown here is derived from an EMBL/GenBank/DDBJ whole genome shotgun (WGS) entry which is preliminary data.</text>
</comment>
<dbReference type="Proteomes" id="UP001295684">
    <property type="component" value="Unassembled WGS sequence"/>
</dbReference>
<evidence type="ECO:0000313" key="6">
    <source>
        <dbReference type="Proteomes" id="UP001295684"/>
    </source>
</evidence>
<dbReference type="PANTHER" id="PTHR11567:SF110">
    <property type="entry name" value="2-PHOSPHOXYLOSE PHOSPHATASE 1"/>
    <property type="match status" value="1"/>
</dbReference>
<keyword evidence="3" id="KW-1133">Transmembrane helix</keyword>
<name>A0AAD1UFT2_EUPCR</name>
<dbReference type="EMBL" id="CAMPGE010009690">
    <property type="protein sequence ID" value="CAI2368556.1"/>
    <property type="molecule type" value="Genomic_DNA"/>
</dbReference>
<dbReference type="GO" id="GO:0016791">
    <property type="term" value="F:phosphatase activity"/>
    <property type="evidence" value="ECO:0007669"/>
    <property type="project" value="TreeGrafter"/>
</dbReference>
<feature type="chain" id="PRO_5042235663" evidence="4">
    <location>
        <begin position="16"/>
        <end position="450"/>
    </location>
</feature>
<feature type="signal peptide" evidence="4">
    <location>
        <begin position="1"/>
        <end position="15"/>
    </location>
</feature>
<dbReference type="AlphaFoldDB" id="A0AAD1UFT2"/>
<keyword evidence="3" id="KW-0472">Membrane</keyword>
<keyword evidence="2" id="KW-0378">Hydrolase</keyword>